<dbReference type="PANTHER" id="PTHR31064:SF25">
    <property type="entry name" value="CATION TRANSPORTER HKT2_1"/>
    <property type="match status" value="1"/>
</dbReference>
<protein>
    <submittedName>
        <fullName evidence="1">Uncharacterized protein</fullName>
    </submittedName>
</protein>
<name>A0A5J9T9V8_9POAL</name>
<reference evidence="1 2" key="1">
    <citation type="journal article" date="2019" name="Sci. Rep.">
        <title>A high-quality genome of Eragrostis curvula grass provides insights into Poaceae evolution and supports new strategies to enhance forage quality.</title>
        <authorList>
            <person name="Carballo J."/>
            <person name="Santos B.A.C.M."/>
            <person name="Zappacosta D."/>
            <person name="Garbus I."/>
            <person name="Selva J.P."/>
            <person name="Gallo C.A."/>
            <person name="Diaz A."/>
            <person name="Albertini E."/>
            <person name="Caccamo M."/>
            <person name="Echenique V."/>
        </authorList>
    </citation>
    <scope>NUCLEOTIDE SEQUENCE [LARGE SCALE GENOMIC DNA]</scope>
    <source>
        <strain evidence="2">cv. Victoria</strain>
        <tissue evidence="1">Leaf</tissue>
    </source>
</reference>
<dbReference type="GO" id="GO:0008324">
    <property type="term" value="F:monoatomic cation transmembrane transporter activity"/>
    <property type="evidence" value="ECO:0007669"/>
    <property type="project" value="TreeGrafter"/>
</dbReference>
<gene>
    <name evidence="1" type="ORF">EJB05_41095</name>
</gene>
<feature type="non-terminal residue" evidence="1">
    <location>
        <position position="1"/>
    </location>
</feature>
<sequence>MIFEVISAYGNVGLTPGYSCSRLQQLHPESICQDRPYSFSGSWSDEGKLVLVLVMLYGRLKAFTKGTGKYWKLG</sequence>
<dbReference type="PANTHER" id="PTHR31064">
    <property type="entry name" value="POTASSIUM TRANSPORT PROTEIN DDB_G0292412-RELATED"/>
    <property type="match status" value="1"/>
</dbReference>
<dbReference type="EMBL" id="RWGY01000039">
    <property type="protein sequence ID" value="TVU07728.1"/>
    <property type="molecule type" value="Genomic_DNA"/>
</dbReference>
<proteinExistence type="predicted"/>
<keyword evidence="2" id="KW-1185">Reference proteome</keyword>
<dbReference type="InterPro" id="IPR051143">
    <property type="entry name" value="TrkH_K-transport"/>
</dbReference>
<evidence type="ECO:0000313" key="2">
    <source>
        <dbReference type="Proteomes" id="UP000324897"/>
    </source>
</evidence>
<dbReference type="Proteomes" id="UP000324897">
    <property type="component" value="Chromosome 3"/>
</dbReference>
<accession>A0A5J9T9V8</accession>
<evidence type="ECO:0000313" key="1">
    <source>
        <dbReference type="EMBL" id="TVU07728.1"/>
    </source>
</evidence>
<dbReference type="AlphaFoldDB" id="A0A5J9T9V8"/>
<dbReference type="GO" id="GO:0098662">
    <property type="term" value="P:inorganic cation transmembrane transport"/>
    <property type="evidence" value="ECO:0007669"/>
    <property type="project" value="UniProtKB-ARBA"/>
</dbReference>
<dbReference type="Gramene" id="TVU07728">
    <property type="protein sequence ID" value="TVU07728"/>
    <property type="gene ID" value="EJB05_41095"/>
</dbReference>
<organism evidence="1 2">
    <name type="scientific">Eragrostis curvula</name>
    <name type="common">weeping love grass</name>
    <dbReference type="NCBI Taxonomy" id="38414"/>
    <lineage>
        <taxon>Eukaryota</taxon>
        <taxon>Viridiplantae</taxon>
        <taxon>Streptophyta</taxon>
        <taxon>Embryophyta</taxon>
        <taxon>Tracheophyta</taxon>
        <taxon>Spermatophyta</taxon>
        <taxon>Magnoliopsida</taxon>
        <taxon>Liliopsida</taxon>
        <taxon>Poales</taxon>
        <taxon>Poaceae</taxon>
        <taxon>PACMAD clade</taxon>
        <taxon>Chloridoideae</taxon>
        <taxon>Eragrostideae</taxon>
        <taxon>Eragrostidinae</taxon>
        <taxon>Eragrostis</taxon>
    </lineage>
</organism>
<dbReference type="GO" id="GO:0005886">
    <property type="term" value="C:plasma membrane"/>
    <property type="evidence" value="ECO:0007669"/>
    <property type="project" value="TreeGrafter"/>
</dbReference>
<dbReference type="OrthoDB" id="9999863at2759"/>
<comment type="caution">
    <text evidence="1">The sequence shown here is derived from an EMBL/GenBank/DDBJ whole genome shotgun (WGS) entry which is preliminary data.</text>
</comment>